<name>A0A5M8P3Q6_9BACT</name>
<accession>A0A5M8P3Q6</accession>
<organism evidence="1 2">
    <name type="scientific">Candidatus Ordinivivax streblomastigis</name>
    <dbReference type="NCBI Taxonomy" id="2540710"/>
    <lineage>
        <taxon>Bacteria</taxon>
        <taxon>Pseudomonadati</taxon>
        <taxon>Bacteroidota</taxon>
        <taxon>Bacteroidia</taxon>
        <taxon>Bacteroidales</taxon>
        <taxon>Candidatus Ordinivivax</taxon>
    </lineage>
</organism>
<evidence type="ECO:0000313" key="1">
    <source>
        <dbReference type="EMBL" id="KAA6303093.1"/>
    </source>
</evidence>
<gene>
    <name evidence="1" type="ORF">EZS26_000696</name>
</gene>
<sequence>MNRLKIVTTILCMSFGMVLFNSCRTEETIDPNIDIPNLGGYEYPRTALDDWLDETFLLPYNIEIIYRWDAVRIYASVSKKITPVKVEKVQPMLSTLAKVWFAPFQLAAPYGFLQKHTPKTIVLAGSPEYAADGNSMVLGTAEGAMRVLLTNVNDFDPHSESVLKGYLHVIEHEYVHILNQSIDFSTEFKSLTRQFYDPTGWTDYDSEKEAYERGFLSRYSMTAPDEDFAEIVSLVLVNGVDWFENEVIPIAEDSEVNPNAASALRRKVAIAEEYYKTAWDIALFDNPVTGKKGLATLVREAVIHEVYNSGN</sequence>
<reference evidence="1 2" key="1">
    <citation type="submission" date="2019-03" db="EMBL/GenBank/DDBJ databases">
        <title>Single cell metagenomics reveals metabolic interactions within the superorganism composed of flagellate Streblomastix strix and complex community of Bacteroidetes bacteria on its surface.</title>
        <authorList>
            <person name="Treitli S.C."/>
            <person name="Kolisko M."/>
            <person name="Husnik F."/>
            <person name="Keeling P."/>
            <person name="Hampl V."/>
        </authorList>
    </citation>
    <scope>NUCLEOTIDE SEQUENCE [LARGE SCALE GENOMIC DNA]</scope>
    <source>
        <strain evidence="1">St1</strain>
    </source>
</reference>
<dbReference type="EMBL" id="SNRX01000003">
    <property type="protein sequence ID" value="KAA6303093.1"/>
    <property type="molecule type" value="Genomic_DNA"/>
</dbReference>
<protein>
    <recommendedName>
        <fullName evidence="3">Substrate import-associated zinc metallohydrolase lipoprotein</fullName>
    </recommendedName>
</protein>
<dbReference type="Pfam" id="PF15890">
    <property type="entry name" value="Peptidase_Mx1"/>
    <property type="match status" value="1"/>
</dbReference>
<dbReference type="Proteomes" id="UP000324575">
    <property type="component" value="Unassembled WGS sequence"/>
</dbReference>
<comment type="caution">
    <text evidence="1">The sequence shown here is derived from an EMBL/GenBank/DDBJ whole genome shotgun (WGS) entry which is preliminary data.</text>
</comment>
<dbReference type="Gene3D" id="3.40.390.70">
    <property type="match status" value="1"/>
</dbReference>
<dbReference type="InterPro" id="IPR030890">
    <property type="entry name" value="LP_HExxH_w_TonB"/>
</dbReference>
<dbReference type="AlphaFoldDB" id="A0A5M8P3Q6"/>
<dbReference type="NCBIfam" id="TIGR04549">
    <property type="entry name" value="LP_HExxH_w_tonB"/>
    <property type="match status" value="1"/>
</dbReference>
<evidence type="ECO:0000313" key="2">
    <source>
        <dbReference type="Proteomes" id="UP000324575"/>
    </source>
</evidence>
<proteinExistence type="predicted"/>
<evidence type="ECO:0008006" key="3">
    <source>
        <dbReference type="Google" id="ProtNLM"/>
    </source>
</evidence>